<dbReference type="RefSeq" id="WP_125671793.1">
    <property type="nucleotide sequence ID" value="NZ_RCOS01000113.1"/>
</dbReference>
<reference evidence="2 3" key="1">
    <citation type="submission" date="2018-10" db="EMBL/GenBank/DDBJ databases">
        <title>Co-occurring genomic capacity for anaerobic methane metabolism and dissimilatory sulfite reduction discovered in the Korarchaeota.</title>
        <authorList>
            <person name="Mckay L.J."/>
            <person name="Dlakic M."/>
            <person name="Fields M.W."/>
            <person name="Delmont T.O."/>
            <person name="Eren A.M."/>
            <person name="Jay Z.J."/>
            <person name="Klingelsmith K.B."/>
            <person name="Rusch D.B."/>
            <person name="Inskeep W.P."/>
        </authorList>
    </citation>
    <scope>NUCLEOTIDE SEQUENCE [LARGE SCALE GENOMIC DNA]</scope>
    <source>
        <strain evidence="2 3">MDKW</strain>
    </source>
</reference>
<keyword evidence="1" id="KW-0472">Membrane</keyword>
<accession>A0A429GI93</accession>
<feature type="transmembrane region" description="Helical" evidence="1">
    <location>
        <begin position="479"/>
        <end position="505"/>
    </location>
</feature>
<dbReference type="Proteomes" id="UP000277582">
    <property type="component" value="Unassembled WGS sequence"/>
</dbReference>
<dbReference type="EMBL" id="RCOS01000113">
    <property type="protein sequence ID" value="RSN73554.1"/>
    <property type="molecule type" value="Genomic_DNA"/>
</dbReference>
<protein>
    <submittedName>
        <fullName evidence="2">Uncharacterized protein</fullName>
    </submittedName>
</protein>
<comment type="caution">
    <text evidence="2">The sequence shown here is derived from an EMBL/GenBank/DDBJ whole genome shotgun (WGS) entry which is preliminary data.</text>
</comment>
<evidence type="ECO:0000313" key="3">
    <source>
        <dbReference type="Proteomes" id="UP000277582"/>
    </source>
</evidence>
<evidence type="ECO:0000256" key="1">
    <source>
        <dbReference type="SAM" id="Phobius"/>
    </source>
</evidence>
<organism evidence="2 3">
    <name type="scientific">Candidatus Methanodesulfokora washburnensis</name>
    <dbReference type="NCBI Taxonomy" id="2478471"/>
    <lineage>
        <taxon>Archaea</taxon>
        <taxon>Thermoproteota</taxon>
        <taxon>Candidatus Korarchaeia</taxon>
        <taxon>Candidatus Korarchaeia incertae sedis</taxon>
        <taxon>Candidatus Methanodesulfokora</taxon>
    </lineage>
</organism>
<evidence type="ECO:0000313" key="2">
    <source>
        <dbReference type="EMBL" id="RSN73554.1"/>
    </source>
</evidence>
<name>A0A429GI93_9CREN</name>
<sequence length="533" mass="60258">MSKIYVLVLLLLLIPFAEVKGDDRPSLTYTFIVHESGLTDIIYRFSSESGGISWFLVPKFENYTVRLVRGNISSSLKDAYTTSGEKFYFYENFSFSYSPGTILELNWSYKYGAMIIEPNGMFYSTQIGFSPQTDCRVLVYLPGDFGIVYSYPEEYYSTKNSSWILLSYSNFSSNFMRVMITFRTKREASLLNYSQGGLKIEIPKRYSDIINNLTYIYNKALPYIKNITDTSNELNIVLRFSIPSDISGLGTLGYTNLKSSYDIISAGNITLNIILLRMVPYELPQVMIHEMLHQYMWYSGLDVSLRWAHEGLADYLASYIAKRIGYPDAGKEEFSSLSELVNRTGGKVGFVASWSGGGLPINPDLYYAASLYVIKTVGDENGGVDLYRNFFHIIKGEGVRVSDLSGFIYYLSKAAGKDLREEFQSMGFPIRAEIKELTYARTLTSMLSPINPLNFASNSYLAEAERAVEIGNTDMAKEYSYICIFTDIFGLVIDISIIIIILGAIKRMKRKKKDVLTEYSPFSPSQADGSTNQ</sequence>
<keyword evidence="3" id="KW-1185">Reference proteome</keyword>
<keyword evidence="1" id="KW-1133">Transmembrane helix</keyword>
<dbReference type="AlphaFoldDB" id="A0A429GI93"/>
<gene>
    <name evidence="2" type="ORF">D6D85_09735</name>
</gene>
<dbReference type="OrthoDB" id="372212at2157"/>
<keyword evidence="1" id="KW-0812">Transmembrane</keyword>
<proteinExistence type="predicted"/>